<dbReference type="InterPro" id="IPR002034">
    <property type="entry name" value="AIPM/Hcit_synth_CS"/>
</dbReference>
<keyword evidence="12" id="KW-0012">Acyltransferase</keyword>
<dbReference type="PANTHER" id="PTHR46911:SF1">
    <property type="entry name" value="2-ISOPROPYLMALATE SYNTHASE"/>
    <property type="match status" value="1"/>
</dbReference>
<dbReference type="PROSITE" id="PS50991">
    <property type="entry name" value="PYR_CT"/>
    <property type="match status" value="1"/>
</dbReference>
<feature type="binding site" evidence="10">
    <location>
        <position position="253"/>
    </location>
    <ligand>
        <name>Mg(2+)</name>
        <dbReference type="ChEBI" id="CHEBI:18420"/>
    </ligand>
</feature>
<evidence type="ECO:0000256" key="8">
    <source>
        <dbReference type="ARBA" id="ARBA00022723"/>
    </source>
</evidence>
<name>A0ABT8FW50_9MICO</name>
<dbReference type="InterPro" id="IPR013785">
    <property type="entry name" value="Aldolase_TIM"/>
</dbReference>
<dbReference type="SMART" id="SM00917">
    <property type="entry name" value="LeuA_dimer"/>
    <property type="match status" value="1"/>
</dbReference>
<comment type="pathway">
    <text evidence="2 10">Amino-acid biosynthesis; L-leucine biosynthesis; L-leucine from 3-methyl-2-oxobutanoate: step 1/4.</text>
</comment>
<dbReference type="Gene3D" id="3.30.160.270">
    <property type="match status" value="1"/>
</dbReference>
<evidence type="ECO:0000256" key="9">
    <source>
        <dbReference type="ARBA" id="ARBA00023304"/>
    </source>
</evidence>
<evidence type="ECO:0000256" key="4">
    <source>
        <dbReference type="ARBA" id="ARBA00012973"/>
    </source>
</evidence>
<gene>
    <name evidence="10 12" type="primary">leuA</name>
    <name evidence="12" type="ORF">KZC48_13090</name>
</gene>
<evidence type="ECO:0000259" key="11">
    <source>
        <dbReference type="PROSITE" id="PS50991"/>
    </source>
</evidence>
<evidence type="ECO:0000256" key="3">
    <source>
        <dbReference type="ARBA" id="ARBA00009767"/>
    </source>
</evidence>
<dbReference type="InterPro" id="IPR000891">
    <property type="entry name" value="PYR_CT"/>
</dbReference>
<evidence type="ECO:0000313" key="13">
    <source>
        <dbReference type="Proteomes" id="UP001172731"/>
    </source>
</evidence>
<dbReference type="Pfam" id="PF00682">
    <property type="entry name" value="HMGL-like"/>
    <property type="match status" value="1"/>
</dbReference>
<proteinExistence type="inferred from homology"/>
<keyword evidence="5 10" id="KW-0432">Leucine biosynthesis</keyword>
<comment type="catalytic activity">
    <reaction evidence="1 10">
        <text>3-methyl-2-oxobutanoate + acetyl-CoA + H2O = (2S)-2-isopropylmalate + CoA + H(+)</text>
        <dbReference type="Rhea" id="RHEA:21524"/>
        <dbReference type="ChEBI" id="CHEBI:1178"/>
        <dbReference type="ChEBI" id="CHEBI:11851"/>
        <dbReference type="ChEBI" id="CHEBI:15377"/>
        <dbReference type="ChEBI" id="CHEBI:15378"/>
        <dbReference type="ChEBI" id="CHEBI:57287"/>
        <dbReference type="ChEBI" id="CHEBI:57288"/>
        <dbReference type="EC" id="2.3.3.13"/>
    </reaction>
</comment>
<dbReference type="NCBIfam" id="NF002991">
    <property type="entry name" value="PRK03739.1"/>
    <property type="match status" value="1"/>
</dbReference>
<dbReference type="InterPro" id="IPR005668">
    <property type="entry name" value="IPM_Synthase"/>
</dbReference>
<dbReference type="GO" id="GO:0003852">
    <property type="term" value="F:2-isopropylmalate synthase activity"/>
    <property type="evidence" value="ECO:0007669"/>
    <property type="project" value="UniProtKB-EC"/>
</dbReference>
<feature type="region of interest" description="Regulatory domain" evidence="10">
    <location>
        <begin position="456"/>
        <end position="586"/>
    </location>
</feature>
<feature type="binding site" evidence="10">
    <location>
        <position position="255"/>
    </location>
    <ligand>
        <name>Mg(2+)</name>
        <dbReference type="ChEBI" id="CHEBI:18420"/>
    </ligand>
</feature>
<dbReference type="SUPFAM" id="SSF51569">
    <property type="entry name" value="Aldolase"/>
    <property type="match status" value="1"/>
</dbReference>
<keyword evidence="10" id="KW-0963">Cytoplasm</keyword>
<dbReference type="EMBL" id="JAHWXI010000017">
    <property type="protein sequence ID" value="MDN4465327.1"/>
    <property type="molecule type" value="Genomic_DNA"/>
</dbReference>
<evidence type="ECO:0000256" key="5">
    <source>
        <dbReference type="ARBA" id="ARBA00022430"/>
    </source>
</evidence>
<dbReference type="RefSeq" id="WP_301135223.1">
    <property type="nucleotide sequence ID" value="NZ_BAAAUQ010000012.1"/>
</dbReference>
<keyword evidence="9 10" id="KW-0100">Branched-chain amino acid biosynthesis</keyword>
<dbReference type="InterPro" id="IPR036230">
    <property type="entry name" value="LeuA_allosteric_dom_sf"/>
</dbReference>
<dbReference type="PROSITE" id="PS00816">
    <property type="entry name" value="AIPM_HOMOCIT_SYNTH_2"/>
    <property type="match status" value="1"/>
</dbReference>
<dbReference type="NCBIfam" id="TIGR00970">
    <property type="entry name" value="leuA_yeast"/>
    <property type="match status" value="1"/>
</dbReference>
<dbReference type="PANTHER" id="PTHR46911">
    <property type="match status" value="1"/>
</dbReference>
<feature type="domain" description="Pyruvate carboxyltransferase" evidence="11">
    <location>
        <begin position="40"/>
        <end position="314"/>
    </location>
</feature>
<keyword evidence="8 10" id="KW-0479">Metal-binding</keyword>
<evidence type="ECO:0000256" key="6">
    <source>
        <dbReference type="ARBA" id="ARBA00022605"/>
    </source>
</evidence>
<dbReference type="CDD" id="cd07942">
    <property type="entry name" value="DRE_TIM_LeuA"/>
    <property type="match status" value="1"/>
</dbReference>
<dbReference type="Gene3D" id="3.20.20.70">
    <property type="entry name" value="Aldolase class I"/>
    <property type="match status" value="1"/>
</dbReference>
<comment type="similarity">
    <text evidence="3 10">Belongs to the alpha-IPM synthase/homocitrate synthase family. LeuA type 2 subfamily.</text>
</comment>
<keyword evidence="13" id="KW-1185">Reference proteome</keyword>
<reference evidence="12" key="1">
    <citation type="submission" date="2021-06" db="EMBL/GenBank/DDBJ databases">
        <title>Genome-based taxonomic framework of Microbacterium strains isolated from marine environment, the description of four new species and reclassification of four preexisting species.</title>
        <authorList>
            <person name="Lee S.D."/>
            <person name="Kim S.-M."/>
            <person name="Byeon Y.-S."/>
            <person name="Yang H.L."/>
            <person name="Kim I.S."/>
        </authorList>
    </citation>
    <scope>NUCLEOTIDE SEQUENCE</scope>
    <source>
        <strain evidence="12">KACC 20510</strain>
    </source>
</reference>
<feature type="binding site" evidence="10">
    <location>
        <position position="49"/>
    </location>
    <ligand>
        <name>Mg(2+)</name>
        <dbReference type="ChEBI" id="CHEBI:18420"/>
    </ligand>
</feature>
<keyword evidence="7 10" id="KW-0808">Transferase</keyword>
<dbReference type="HAMAP" id="MF_00572">
    <property type="entry name" value="LeuA_type2"/>
    <property type="match status" value="1"/>
</dbReference>
<accession>A0ABT8FW50</accession>
<comment type="function">
    <text evidence="10">Catalyzes the condensation of the acetyl group of acetyl-CoA with 3-methyl-2-oxobutanoate (2-ketoisovalerate) to form 3-carboxy-3-hydroxy-4-methylpentanoate (2-isopropylmalate).</text>
</comment>
<comment type="caution">
    <text evidence="12">The sequence shown here is derived from an EMBL/GenBank/DDBJ whole genome shotgun (WGS) entry which is preliminary data.</text>
</comment>
<dbReference type="PROSITE" id="PS00815">
    <property type="entry name" value="AIPM_HOMOCIT_SYNTH_1"/>
    <property type="match status" value="1"/>
</dbReference>
<dbReference type="InterPro" id="IPR039371">
    <property type="entry name" value="LeuA_N_DRE-TIM"/>
</dbReference>
<dbReference type="Proteomes" id="UP001172731">
    <property type="component" value="Unassembled WGS sequence"/>
</dbReference>
<dbReference type="Pfam" id="PF22615">
    <property type="entry name" value="IPMS_D2"/>
    <property type="match status" value="1"/>
</dbReference>
<evidence type="ECO:0000256" key="2">
    <source>
        <dbReference type="ARBA" id="ARBA00004689"/>
    </source>
</evidence>
<evidence type="ECO:0000256" key="10">
    <source>
        <dbReference type="HAMAP-Rule" id="MF_00572"/>
    </source>
</evidence>
<dbReference type="InterPro" id="IPR054692">
    <property type="entry name" value="LeuA-like_post-cat"/>
</dbReference>
<protein>
    <recommendedName>
        <fullName evidence="4 10">2-isopropylmalate synthase</fullName>
        <ecNumber evidence="4 10">2.3.3.13</ecNumber>
    </recommendedName>
    <alternativeName>
        <fullName evidence="10">Alpha-IPM synthase</fullName>
    </alternativeName>
    <alternativeName>
        <fullName evidence="10">Alpha-isopropylmalate synthase</fullName>
    </alternativeName>
</protein>
<dbReference type="EC" id="2.3.3.13" evidence="4 10"/>
<comment type="cofactor">
    <cofactor evidence="10">
        <name>Mg(2+)</name>
        <dbReference type="ChEBI" id="CHEBI:18420"/>
    </cofactor>
</comment>
<dbReference type="Pfam" id="PF08502">
    <property type="entry name" value="LeuA_dimer"/>
    <property type="match status" value="1"/>
</dbReference>
<feature type="binding site" evidence="10">
    <location>
        <position position="289"/>
    </location>
    <ligand>
        <name>Mg(2+)</name>
        <dbReference type="ChEBI" id="CHEBI:18420"/>
    </ligand>
</feature>
<dbReference type="InterPro" id="IPR013709">
    <property type="entry name" value="2-isopropylmalate_synth_dimer"/>
</dbReference>
<keyword evidence="10" id="KW-0460">Magnesium</keyword>
<evidence type="ECO:0000256" key="7">
    <source>
        <dbReference type="ARBA" id="ARBA00022679"/>
    </source>
</evidence>
<keyword evidence="6 10" id="KW-0028">Amino-acid biosynthesis</keyword>
<comment type="subcellular location">
    <subcellularLocation>
        <location evidence="10">Cytoplasm</location>
    </subcellularLocation>
</comment>
<evidence type="ECO:0000313" key="12">
    <source>
        <dbReference type="EMBL" id="MDN4465327.1"/>
    </source>
</evidence>
<organism evidence="12 13">
    <name type="scientific">Microbacterium aurantiacum</name>
    <dbReference type="NCBI Taxonomy" id="162393"/>
    <lineage>
        <taxon>Bacteria</taxon>
        <taxon>Bacillati</taxon>
        <taxon>Actinomycetota</taxon>
        <taxon>Actinomycetes</taxon>
        <taxon>Micrococcales</taxon>
        <taxon>Microbacteriaceae</taxon>
        <taxon>Microbacterium</taxon>
    </lineage>
</organism>
<dbReference type="SUPFAM" id="SSF89000">
    <property type="entry name" value="post-HMGL domain-like"/>
    <property type="match status" value="1"/>
</dbReference>
<dbReference type="SUPFAM" id="SSF110921">
    <property type="entry name" value="2-isopropylmalate synthase LeuA, allosteric (dimerisation) domain"/>
    <property type="match status" value="1"/>
</dbReference>
<evidence type="ECO:0000256" key="1">
    <source>
        <dbReference type="ARBA" id="ARBA00000064"/>
    </source>
</evidence>
<comment type="subunit">
    <text evidence="10">Homodimer.</text>
</comment>
<sequence>MENTQRPSGMPIHKYRPFHEQIRVELPDRTWPDRRITAAPRWCAVDLRDGNQALIDPMSPERKRIMFDLLVGMGYKEIEVGFPSASQTDFDFVRHLIEDDAIPGDVTIQVLTQAREHLIERTYEAIAGAKQAIVHLYNSTSVLQREVVFRTDKQGIIDIALEGARLCREFEKRIPETKVFYEYSPESYTGTELEFAVDVCNQVIEVFEPAPERKVIINLPATVEMATPNVYADSIEWMSRHLAHRENVILSLHPHNDRGTAIAAAELGYMAGADRIEGCLFGNGERTGNVDLVALGINLLTQGVDPQIDFSDIDHVKRTAEYCNQLPVPERSPWAGDLVFTAFSGSHQDAIKKGFEAMESRAQAQGVTVDEIEWAVPYLPIDPKDLGRSYEAVIRVNSQSGKGGVAYLLKSDHALDLPRRLQIEFSGVVQAKTDAEGGEVTSEQIWSVFTDEYLPAAHDDHRWGRFELLSTRSQSDLSADVALDVTLRDGDESIQASGRGNGPVAAFLEIIRAQGFDVTLYDYVEHALSSGGDAQAAAYVELQVDGERLWGVGIDNDISTASLKAIVSGVNRAIRTRAHAAELTAV</sequence>